<dbReference type="Gene3D" id="1.10.287.130">
    <property type="match status" value="1"/>
</dbReference>
<keyword evidence="13" id="KW-0175">Coiled coil</keyword>
<evidence type="ECO:0000256" key="11">
    <source>
        <dbReference type="ARBA" id="ARBA00023012"/>
    </source>
</evidence>
<dbReference type="EC" id="2.7.13.3" evidence="3"/>
<dbReference type="InterPro" id="IPR036890">
    <property type="entry name" value="HATPase_C_sf"/>
</dbReference>
<keyword evidence="6 14" id="KW-0812">Transmembrane</keyword>
<feature type="domain" description="Histidine kinase" evidence="15">
    <location>
        <begin position="386"/>
        <end position="606"/>
    </location>
</feature>
<comment type="caution">
    <text evidence="18">The sequence shown here is derived from an EMBL/GenBank/DDBJ whole genome shotgun (WGS) entry which is preliminary data.</text>
</comment>
<gene>
    <name evidence="18" type="ORF">J0M35_07305</name>
</gene>
<keyword evidence="9" id="KW-0067">ATP-binding</keyword>
<dbReference type="GO" id="GO:0007234">
    <property type="term" value="P:osmosensory signaling via phosphorelay pathway"/>
    <property type="evidence" value="ECO:0007669"/>
    <property type="project" value="TreeGrafter"/>
</dbReference>
<keyword evidence="8" id="KW-0418">Kinase</keyword>
<dbReference type="EMBL" id="JAFLCK010000008">
    <property type="protein sequence ID" value="MBN8660154.1"/>
    <property type="molecule type" value="Genomic_DNA"/>
</dbReference>
<feature type="coiled-coil region" evidence="13">
    <location>
        <begin position="93"/>
        <end position="123"/>
    </location>
</feature>
<reference evidence="18" key="1">
    <citation type="submission" date="2021-02" db="EMBL/GenBank/DDBJ databases">
        <title>Genome-Resolved Metagenomics of a Microbial Community Performing Photosynthetic Biological Nutrient Removal.</title>
        <authorList>
            <person name="Mcdaniel E.A."/>
        </authorList>
    </citation>
    <scope>NUCLEOTIDE SEQUENCE</scope>
    <source>
        <strain evidence="18">UWPOB_OBS1</strain>
    </source>
</reference>
<dbReference type="SUPFAM" id="SSF55874">
    <property type="entry name" value="ATPase domain of HSP90 chaperone/DNA topoisomerase II/histidine kinase"/>
    <property type="match status" value="1"/>
</dbReference>
<comment type="catalytic activity">
    <reaction evidence="1">
        <text>ATP + protein L-histidine = ADP + protein N-phospho-L-histidine.</text>
        <dbReference type="EC" id="2.7.13.3"/>
    </reaction>
</comment>
<evidence type="ECO:0000256" key="14">
    <source>
        <dbReference type="SAM" id="Phobius"/>
    </source>
</evidence>
<dbReference type="Gene3D" id="3.30.450.20">
    <property type="entry name" value="PAS domain"/>
    <property type="match status" value="1"/>
</dbReference>
<feature type="transmembrane region" description="Helical" evidence="14">
    <location>
        <begin position="192"/>
        <end position="212"/>
    </location>
</feature>
<dbReference type="FunFam" id="3.30.565.10:FF:000006">
    <property type="entry name" value="Sensor histidine kinase WalK"/>
    <property type="match status" value="1"/>
</dbReference>
<feature type="domain" description="HAMP" evidence="17">
    <location>
        <begin position="214"/>
        <end position="265"/>
    </location>
</feature>
<dbReference type="GO" id="GO:0000156">
    <property type="term" value="F:phosphorelay response regulator activity"/>
    <property type="evidence" value="ECO:0007669"/>
    <property type="project" value="TreeGrafter"/>
</dbReference>
<dbReference type="CDD" id="cd00075">
    <property type="entry name" value="HATPase"/>
    <property type="match status" value="1"/>
</dbReference>
<dbReference type="GO" id="GO:0030295">
    <property type="term" value="F:protein kinase activator activity"/>
    <property type="evidence" value="ECO:0007669"/>
    <property type="project" value="TreeGrafter"/>
</dbReference>
<evidence type="ECO:0000256" key="6">
    <source>
        <dbReference type="ARBA" id="ARBA00022692"/>
    </source>
</evidence>
<evidence type="ECO:0000256" key="4">
    <source>
        <dbReference type="ARBA" id="ARBA00022553"/>
    </source>
</evidence>
<keyword evidence="5" id="KW-0808">Transferase</keyword>
<dbReference type="InterPro" id="IPR003661">
    <property type="entry name" value="HisK_dim/P_dom"/>
</dbReference>
<evidence type="ECO:0000256" key="9">
    <source>
        <dbReference type="ARBA" id="ARBA00022840"/>
    </source>
</evidence>
<evidence type="ECO:0000259" key="16">
    <source>
        <dbReference type="PROSITE" id="PS50112"/>
    </source>
</evidence>
<dbReference type="InterPro" id="IPR003594">
    <property type="entry name" value="HATPase_dom"/>
</dbReference>
<evidence type="ECO:0000256" key="2">
    <source>
        <dbReference type="ARBA" id="ARBA00004141"/>
    </source>
</evidence>
<evidence type="ECO:0000256" key="13">
    <source>
        <dbReference type="SAM" id="Coils"/>
    </source>
</evidence>
<evidence type="ECO:0000256" key="12">
    <source>
        <dbReference type="ARBA" id="ARBA00023136"/>
    </source>
</evidence>
<dbReference type="InterPro" id="IPR036097">
    <property type="entry name" value="HisK_dim/P_sf"/>
</dbReference>
<dbReference type="InterPro" id="IPR000014">
    <property type="entry name" value="PAS"/>
</dbReference>
<dbReference type="InterPro" id="IPR004358">
    <property type="entry name" value="Sig_transdc_His_kin-like_C"/>
</dbReference>
<dbReference type="PANTHER" id="PTHR42878:SF7">
    <property type="entry name" value="SENSOR HISTIDINE KINASE GLRK"/>
    <property type="match status" value="1"/>
</dbReference>
<accession>A0A8J7P7H2</accession>
<name>A0A8J7P7H2_9BACT</name>
<dbReference type="PROSITE" id="PS50109">
    <property type="entry name" value="HIS_KIN"/>
    <property type="match status" value="1"/>
</dbReference>
<dbReference type="CDD" id="cd00130">
    <property type="entry name" value="PAS"/>
    <property type="match status" value="1"/>
</dbReference>
<dbReference type="PROSITE" id="PS50885">
    <property type="entry name" value="HAMP"/>
    <property type="match status" value="1"/>
</dbReference>
<evidence type="ECO:0000256" key="1">
    <source>
        <dbReference type="ARBA" id="ARBA00000085"/>
    </source>
</evidence>
<dbReference type="SUPFAM" id="SSF55785">
    <property type="entry name" value="PYP-like sensor domain (PAS domain)"/>
    <property type="match status" value="1"/>
</dbReference>
<dbReference type="InterPro" id="IPR050351">
    <property type="entry name" value="BphY/WalK/GraS-like"/>
</dbReference>
<dbReference type="InterPro" id="IPR005467">
    <property type="entry name" value="His_kinase_dom"/>
</dbReference>
<dbReference type="PROSITE" id="PS50112">
    <property type="entry name" value="PAS"/>
    <property type="match status" value="1"/>
</dbReference>
<evidence type="ECO:0000256" key="5">
    <source>
        <dbReference type="ARBA" id="ARBA00022679"/>
    </source>
</evidence>
<dbReference type="InterPro" id="IPR013767">
    <property type="entry name" value="PAS_fold"/>
</dbReference>
<feature type="domain" description="PAS" evidence="16">
    <location>
        <begin position="263"/>
        <end position="333"/>
    </location>
</feature>
<dbReference type="SMART" id="SM00387">
    <property type="entry name" value="HATPase_c"/>
    <property type="match status" value="1"/>
</dbReference>
<dbReference type="Gene3D" id="6.10.340.10">
    <property type="match status" value="1"/>
</dbReference>
<keyword evidence="11" id="KW-0902">Two-component regulatory system</keyword>
<evidence type="ECO:0000313" key="18">
    <source>
        <dbReference type="EMBL" id="MBN8660154.1"/>
    </source>
</evidence>
<dbReference type="GO" id="GO:0006355">
    <property type="term" value="P:regulation of DNA-templated transcription"/>
    <property type="evidence" value="ECO:0007669"/>
    <property type="project" value="InterPro"/>
</dbReference>
<dbReference type="GO" id="GO:0016020">
    <property type="term" value="C:membrane"/>
    <property type="evidence" value="ECO:0007669"/>
    <property type="project" value="UniProtKB-SubCell"/>
</dbReference>
<dbReference type="SMART" id="SM00388">
    <property type="entry name" value="HisKA"/>
    <property type="match status" value="1"/>
</dbReference>
<evidence type="ECO:0000256" key="10">
    <source>
        <dbReference type="ARBA" id="ARBA00022989"/>
    </source>
</evidence>
<organism evidence="18 19">
    <name type="scientific">Candidatus Obscuribacter phosphatis</name>
    <dbReference type="NCBI Taxonomy" id="1906157"/>
    <lineage>
        <taxon>Bacteria</taxon>
        <taxon>Bacillati</taxon>
        <taxon>Candidatus Melainabacteria</taxon>
        <taxon>Candidatus Obscuribacterales</taxon>
        <taxon>Candidatus Obscuribacteraceae</taxon>
        <taxon>Candidatus Obscuribacter</taxon>
    </lineage>
</organism>
<dbReference type="SUPFAM" id="SSF47384">
    <property type="entry name" value="Homodimeric domain of signal transducing histidine kinase"/>
    <property type="match status" value="1"/>
</dbReference>
<keyword evidence="12 14" id="KW-0472">Membrane</keyword>
<dbReference type="InterPro" id="IPR003660">
    <property type="entry name" value="HAMP_dom"/>
</dbReference>
<dbReference type="Pfam" id="PF02518">
    <property type="entry name" value="HATPase_c"/>
    <property type="match status" value="1"/>
</dbReference>
<keyword evidence="7" id="KW-0547">Nucleotide-binding</keyword>
<dbReference type="Pfam" id="PF00989">
    <property type="entry name" value="PAS"/>
    <property type="match status" value="1"/>
</dbReference>
<evidence type="ECO:0000256" key="7">
    <source>
        <dbReference type="ARBA" id="ARBA00022741"/>
    </source>
</evidence>
<comment type="subcellular location">
    <subcellularLocation>
        <location evidence="2">Membrane</location>
        <topology evidence="2">Multi-pass membrane protein</topology>
    </subcellularLocation>
</comment>
<dbReference type="PANTHER" id="PTHR42878">
    <property type="entry name" value="TWO-COMPONENT HISTIDINE KINASE"/>
    <property type="match status" value="1"/>
</dbReference>
<dbReference type="GO" id="GO:0000155">
    <property type="term" value="F:phosphorelay sensor kinase activity"/>
    <property type="evidence" value="ECO:0007669"/>
    <property type="project" value="InterPro"/>
</dbReference>
<keyword evidence="4" id="KW-0597">Phosphoprotein</keyword>
<sequence length="606" mass="67413">MPEAKELRVPNISIVKKGLLLVLVPLCFEIAAVLMLQEAVMQADGAAREAIKQAEISDCTNSLIKELYTLITTNKLGDLVKEGNSGEFRIVERAKVEKELNRLKELTAENRKQRQVIADTETAYKQASKEIETGVQAFAAGDLERFSYIKKHLGRYARAMVSPELLELNKEVREESRAAAQAQSEKNSTVKVLINVLLFSSVTFSLLLAYLVTNSLTKRLARLAEKASAVARGEALGGPIEGTDEIARVDRVFTNMVETLEEANYRERAILENARDLICSISKEGKFTAVSKAAFNLFGIEAQDLQGRFFTDLMHEADIKRVSNALENTRNSSAQFEVQMYRADGKLIDVLWSVHWSSEEGALFCVIHDITERKDAERLRQEVVKMVTHDLRTPLTAVRHVLEMLDSGMSGKLDQEAKKLVERADKASARMSLLINDLLDIEKIRAGQLKLQKAQIMTGELFDLALDTVLALSQQKQIEIRLQGQLEIEVSADPDRIAQVLVNLIGNAIKFSPEKSTIVLEAEATGQFVKIRVKDQGRGIPREKLQEIFKEFAQVEERDAREKGGSGLGLTICKALVEMHGGSIWAENNANNEAGTSFIFTLPANS</sequence>
<evidence type="ECO:0000313" key="19">
    <source>
        <dbReference type="Proteomes" id="UP000664277"/>
    </source>
</evidence>
<evidence type="ECO:0000256" key="3">
    <source>
        <dbReference type="ARBA" id="ARBA00012438"/>
    </source>
</evidence>
<dbReference type="GO" id="GO:0005524">
    <property type="term" value="F:ATP binding"/>
    <property type="evidence" value="ECO:0007669"/>
    <property type="project" value="UniProtKB-KW"/>
</dbReference>
<evidence type="ECO:0000259" key="15">
    <source>
        <dbReference type="PROSITE" id="PS50109"/>
    </source>
</evidence>
<dbReference type="PRINTS" id="PR00344">
    <property type="entry name" value="BCTRLSENSOR"/>
</dbReference>
<evidence type="ECO:0000259" key="17">
    <source>
        <dbReference type="PROSITE" id="PS50885"/>
    </source>
</evidence>
<proteinExistence type="predicted"/>
<dbReference type="Proteomes" id="UP000664277">
    <property type="component" value="Unassembled WGS sequence"/>
</dbReference>
<dbReference type="AlphaFoldDB" id="A0A8J7P7H2"/>
<dbReference type="Pfam" id="PF00512">
    <property type="entry name" value="HisKA"/>
    <property type="match status" value="1"/>
</dbReference>
<dbReference type="CDD" id="cd00082">
    <property type="entry name" value="HisKA"/>
    <property type="match status" value="1"/>
</dbReference>
<evidence type="ECO:0000256" key="8">
    <source>
        <dbReference type="ARBA" id="ARBA00022777"/>
    </source>
</evidence>
<dbReference type="Gene3D" id="3.30.565.10">
    <property type="entry name" value="Histidine kinase-like ATPase, C-terminal domain"/>
    <property type="match status" value="1"/>
</dbReference>
<protein>
    <recommendedName>
        <fullName evidence="3">histidine kinase</fullName>
        <ecNumber evidence="3">2.7.13.3</ecNumber>
    </recommendedName>
</protein>
<dbReference type="NCBIfam" id="TIGR00229">
    <property type="entry name" value="sensory_box"/>
    <property type="match status" value="1"/>
</dbReference>
<dbReference type="SMART" id="SM00091">
    <property type="entry name" value="PAS"/>
    <property type="match status" value="1"/>
</dbReference>
<dbReference type="InterPro" id="IPR035965">
    <property type="entry name" value="PAS-like_dom_sf"/>
</dbReference>
<keyword evidence="10 14" id="KW-1133">Transmembrane helix</keyword>